<evidence type="ECO:0008006" key="4">
    <source>
        <dbReference type="Google" id="ProtNLM"/>
    </source>
</evidence>
<keyword evidence="1" id="KW-1133">Transmembrane helix</keyword>
<sequence length="237" mass="27890">MRDYLIKNKRFVLKYSVYIIIFVFIAAIVVNLIAKTDLGFNVSQNSTWISFYATIIAAIFGGVISGGLTLLGVIHTINSQDKKERRNQLPKKMMEAEKLNGLMLDILKSYEVHNQLDESKAFIPKRSVNRIRELTSSCMEFKQKYLEDAAKVNFEFYDCVYSMFERIIRIDRIINSDKIYIYVDEEYQDAEFIHDYKGYDPSIYENIENELKVMRRFKTDLNSEVLKLRDEYIDLSN</sequence>
<keyword evidence="1" id="KW-0812">Transmembrane</keyword>
<keyword evidence="3" id="KW-1185">Reference proteome</keyword>
<feature type="transmembrane region" description="Helical" evidence="1">
    <location>
        <begin position="12"/>
        <end position="34"/>
    </location>
</feature>
<protein>
    <recommendedName>
        <fullName evidence="4">Phage abortive infection protein</fullName>
    </recommendedName>
</protein>
<gene>
    <name evidence="2" type="ORF">QBO96_05910</name>
</gene>
<evidence type="ECO:0000256" key="1">
    <source>
        <dbReference type="SAM" id="Phobius"/>
    </source>
</evidence>
<dbReference type="EMBL" id="CP122283">
    <property type="protein sequence ID" value="WGF39798.1"/>
    <property type="molecule type" value="Genomic_DNA"/>
</dbReference>
<name>A0ABY8KMN9_9BACI</name>
<proteinExistence type="predicted"/>
<feature type="transmembrane region" description="Helical" evidence="1">
    <location>
        <begin position="49"/>
        <end position="77"/>
    </location>
</feature>
<accession>A0ABY8KMN9</accession>
<dbReference type="RefSeq" id="WP_279495468.1">
    <property type="nucleotide sequence ID" value="NZ_CP122283.1"/>
</dbReference>
<organism evidence="2 3">
    <name type="scientific">Lysinibacillus capsici</name>
    <dbReference type="NCBI Taxonomy" id="2115968"/>
    <lineage>
        <taxon>Bacteria</taxon>
        <taxon>Bacillati</taxon>
        <taxon>Bacillota</taxon>
        <taxon>Bacilli</taxon>
        <taxon>Bacillales</taxon>
        <taxon>Bacillaceae</taxon>
        <taxon>Lysinibacillus</taxon>
    </lineage>
</organism>
<keyword evidence="1" id="KW-0472">Membrane</keyword>
<evidence type="ECO:0000313" key="2">
    <source>
        <dbReference type="EMBL" id="WGF39798.1"/>
    </source>
</evidence>
<evidence type="ECO:0000313" key="3">
    <source>
        <dbReference type="Proteomes" id="UP001244564"/>
    </source>
</evidence>
<reference evidence="2 3" key="1">
    <citation type="submission" date="2023-04" db="EMBL/GenBank/DDBJ databases">
        <title>Genomic of Lysinibacillus capsici TSBLM.</title>
        <authorList>
            <person name="Hu X.S."/>
            <person name="Yu C.H."/>
        </authorList>
    </citation>
    <scope>NUCLEOTIDE SEQUENCE [LARGE SCALE GENOMIC DNA]</scope>
    <source>
        <strain evidence="2 3">TSBLM</strain>
    </source>
</reference>
<dbReference type="Proteomes" id="UP001244564">
    <property type="component" value="Chromosome"/>
</dbReference>